<sequence length="555" mass="58126">MSDGIESILPPAVAIILALATRRVLIPLLLGIVVGTALLANRNADGVSDVLLGTLTGAFQTIDQSVRDWDHLHVLAFTMLLGAMVGVLESAGSMARMISGWTRKVASRIGGQTLIGFTGLLIFFDDYANTLLVGGTMRTTADRYGISRAKLAYLVDSTAAPVAGLTLVSTWVATELSYLQQGLADAGLDASSQTFSVFLQSLPYRFYPLLALWFVFLVATSGRDFGPMWNEEHAALKSTKKHNLDLSAGRWSDTFAAVIPVLVCLAAILGVLVWTGTPKTIDPDMSFGQLIGDIVGSGNSYLALVAGGAAGLFVAGVLAVLLTGVSWELVVMGSAKGMWQMMPAMAVLWLAWGLSSLTGSDQLNTGGYLASVLNDGLPIELLPTSVFLLAAFIAFATGTSWGTMAILTPIAVALSIKLQQAPSATLASLSADSIAAGIIPAIGLESLHVNNAQSLATSPICLATFSSVLAGAIFGDHCSPLSDTTVLSSRACGCNHVLHVRTQMPYAMIVGIACIVFGTLPASWGISPWVSLFAAGFLLWVALRFLGKRPDGNSD</sequence>
<evidence type="ECO:0000313" key="9">
    <source>
        <dbReference type="Proteomes" id="UP001430306"/>
    </source>
</evidence>
<feature type="transmembrane region" description="Helical" evidence="6">
    <location>
        <begin position="530"/>
        <end position="547"/>
    </location>
</feature>
<reference evidence="8" key="1">
    <citation type="submission" date="2021-11" db="EMBL/GenBank/DDBJ databases">
        <title>Genome sequence.</title>
        <authorList>
            <person name="Sun Q."/>
        </authorList>
    </citation>
    <scope>NUCLEOTIDE SEQUENCE</scope>
    <source>
        <strain evidence="8">JC740</strain>
    </source>
</reference>
<accession>A0ABS8NJ67</accession>
<comment type="subcellular location">
    <subcellularLocation>
        <location evidence="1">Cell membrane</location>
        <topology evidence="1">Multi-pass membrane protein</topology>
    </subcellularLocation>
</comment>
<organism evidence="8 9">
    <name type="scientific">Rhodopirellula halodulae</name>
    <dbReference type="NCBI Taxonomy" id="2894198"/>
    <lineage>
        <taxon>Bacteria</taxon>
        <taxon>Pseudomonadati</taxon>
        <taxon>Planctomycetota</taxon>
        <taxon>Planctomycetia</taxon>
        <taxon>Pirellulales</taxon>
        <taxon>Pirellulaceae</taxon>
        <taxon>Rhodopirellula</taxon>
    </lineage>
</organism>
<keyword evidence="9" id="KW-1185">Reference proteome</keyword>
<dbReference type="Pfam" id="PF03553">
    <property type="entry name" value="Na_H_antiporter"/>
    <property type="match status" value="2"/>
</dbReference>
<gene>
    <name evidence="8" type="ORF">LOC71_14205</name>
</gene>
<keyword evidence="5 6" id="KW-0472">Membrane</keyword>
<evidence type="ECO:0000313" key="8">
    <source>
        <dbReference type="EMBL" id="MCC9643434.1"/>
    </source>
</evidence>
<dbReference type="Proteomes" id="UP001430306">
    <property type="component" value="Unassembled WGS sequence"/>
</dbReference>
<keyword evidence="3 6" id="KW-0812">Transmembrane</keyword>
<feature type="transmembrane region" description="Helical" evidence="6">
    <location>
        <begin position="72"/>
        <end position="93"/>
    </location>
</feature>
<proteinExistence type="predicted"/>
<evidence type="ECO:0000256" key="3">
    <source>
        <dbReference type="ARBA" id="ARBA00022692"/>
    </source>
</evidence>
<feature type="transmembrane region" description="Helical" evidence="6">
    <location>
        <begin position="105"/>
        <end position="124"/>
    </location>
</feature>
<evidence type="ECO:0000256" key="6">
    <source>
        <dbReference type="SAM" id="Phobius"/>
    </source>
</evidence>
<comment type="caution">
    <text evidence="8">The sequence shown here is derived from an EMBL/GenBank/DDBJ whole genome shotgun (WGS) entry which is preliminary data.</text>
</comment>
<dbReference type="PANTHER" id="PTHR43478:SF1">
    <property type="entry name" value="NA+_H+ ANTIPORTER NHAC-LIKE C-TERMINAL DOMAIN-CONTAINING PROTEIN"/>
    <property type="match status" value="1"/>
</dbReference>
<evidence type="ECO:0000256" key="1">
    <source>
        <dbReference type="ARBA" id="ARBA00004651"/>
    </source>
</evidence>
<feature type="transmembrane region" description="Helical" evidence="6">
    <location>
        <begin position="204"/>
        <end position="222"/>
    </location>
</feature>
<feature type="transmembrane region" description="Helical" evidence="6">
    <location>
        <begin position="337"/>
        <end position="355"/>
    </location>
</feature>
<dbReference type="InterPro" id="IPR018461">
    <property type="entry name" value="Na/H_Antiport_NhaC-like_C"/>
</dbReference>
<dbReference type="PANTHER" id="PTHR43478">
    <property type="entry name" value="NA+/H+ ANTIPORTER-RELATED"/>
    <property type="match status" value="1"/>
</dbReference>
<name>A0ABS8NJ67_9BACT</name>
<feature type="transmembrane region" description="Helical" evidence="6">
    <location>
        <begin position="386"/>
        <end position="414"/>
    </location>
</feature>
<feature type="domain" description="Na+/H+ antiporter NhaC-like C-terminal" evidence="7">
    <location>
        <begin position="162"/>
        <end position="434"/>
    </location>
</feature>
<keyword evidence="2" id="KW-1003">Cell membrane</keyword>
<feature type="transmembrane region" description="Helical" evidence="6">
    <location>
        <begin position="12"/>
        <end position="40"/>
    </location>
</feature>
<evidence type="ECO:0000256" key="2">
    <source>
        <dbReference type="ARBA" id="ARBA00022475"/>
    </source>
</evidence>
<evidence type="ECO:0000256" key="5">
    <source>
        <dbReference type="ARBA" id="ARBA00023136"/>
    </source>
</evidence>
<evidence type="ECO:0000256" key="4">
    <source>
        <dbReference type="ARBA" id="ARBA00022989"/>
    </source>
</evidence>
<keyword evidence="4 6" id="KW-1133">Transmembrane helix</keyword>
<feature type="domain" description="Na+/H+ antiporter NhaC-like C-terminal" evidence="7">
    <location>
        <begin position="448"/>
        <end position="517"/>
    </location>
</feature>
<protein>
    <recommendedName>
        <fullName evidence="7">Na+/H+ antiporter NhaC-like C-terminal domain-containing protein</fullName>
    </recommendedName>
</protein>
<feature type="transmembrane region" description="Helical" evidence="6">
    <location>
        <begin position="506"/>
        <end position="524"/>
    </location>
</feature>
<feature type="transmembrane region" description="Helical" evidence="6">
    <location>
        <begin position="255"/>
        <end position="275"/>
    </location>
</feature>
<dbReference type="RefSeq" id="WP_230274389.1">
    <property type="nucleotide sequence ID" value="NZ_JAJKFW010000024.1"/>
</dbReference>
<feature type="transmembrane region" description="Helical" evidence="6">
    <location>
        <begin position="301"/>
        <end position="325"/>
    </location>
</feature>
<evidence type="ECO:0000259" key="7">
    <source>
        <dbReference type="Pfam" id="PF03553"/>
    </source>
</evidence>
<dbReference type="EMBL" id="JAJKFW010000024">
    <property type="protein sequence ID" value="MCC9643434.1"/>
    <property type="molecule type" value="Genomic_DNA"/>
</dbReference>